<proteinExistence type="predicted"/>
<protein>
    <submittedName>
        <fullName evidence="1">Uncharacterized protein</fullName>
    </submittedName>
</protein>
<dbReference type="Proteomes" id="UP000000768">
    <property type="component" value="Chromosome 8"/>
</dbReference>
<evidence type="ECO:0000313" key="1">
    <source>
        <dbReference type="EMBL" id="KXG23291.1"/>
    </source>
</evidence>
<evidence type="ECO:0000313" key="2">
    <source>
        <dbReference type="Proteomes" id="UP000000768"/>
    </source>
</evidence>
<gene>
    <name evidence="1" type="ORF">SORBI_3008G079700</name>
</gene>
<dbReference type="FunCoup" id="A0A1B6PCA5">
    <property type="interactions" value="3"/>
</dbReference>
<dbReference type="AlphaFoldDB" id="A0A1B6PCA5"/>
<accession>A0A1B6PCA5</accession>
<organism evidence="1 2">
    <name type="scientific">Sorghum bicolor</name>
    <name type="common">Sorghum</name>
    <name type="synonym">Sorghum vulgare</name>
    <dbReference type="NCBI Taxonomy" id="4558"/>
    <lineage>
        <taxon>Eukaryota</taxon>
        <taxon>Viridiplantae</taxon>
        <taxon>Streptophyta</taxon>
        <taxon>Embryophyta</taxon>
        <taxon>Tracheophyta</taxon>
        <taxon>Spermatophyta</taxon>
        <taxon>Magnoliopsida</taxon>
        <taxon>Liliopsida</taxon>
        <taxon>Poales</taxon>
        <taxon>Poaceae</taxon>
        <taxon>PACMAD clade</taxon>
        <taxon>Panicoideae</taxon>
        <taxon>Andropogonodae</taxon>
        <taxon>Andropogoneae</taxon>
        <taxon>Sorghinae</taxon>
        <taxon>Sorghum</taxon>
    </lineage>
</organism>
<keyword evidence="2" id="KW-1185">Reference proteome</keyword>
<name>A0A1B6PCA5_SORBI</name>
<dbReference type="OMA" id="LWCMACA"/>
<dbReference type="Gramene" id="KXG23291">
    <property type="protein sequence ID" value="KXG23291"/>
    <property type="gene ID" value="SORBI_3008G079700"/>
</dbReference>
<dbReference type="EMBL" id="CM000767">
    <property type="protein sequence ID" value="KXG23291.1"/>
    <property type="molecule type" value="Genomic_DNA"/>
</dbReference>
<reference evidence="1 2" key="1">
    <citation type="journal article" date="2009" name="Nature">
        <title>The Sorghum bicolor genome and the diversification of grasses.</title>
        <authorList>
            <person name="Paterson A.H."/>
            <person name="Bowers J.E."/>
            <person name="Bruggmann R."/>
            <person name="Dubchak I."/>
            <person name="Grimwood J."/>
            <person name="Gundlach H."/>
            <person name="Haberer G."/>
            <person name="Hellsten U."/>
            <person name="Mitros T."/>
            <person name="Poliakov A."/>
            <person name="Schmutz J."/>
            <person name="Spannagl M."/>
            <person name="Tang H."/>
            <person name="Wang X."/>
            <person name="Wicker T."/>
            <person name="Bharti A.K."/>
            <person name="Chapman J."/>
            <person name="Feltus F.A."/>
            <person name="Gowik U."/>
            <person name="Grigoriev I.V."/>
            <person name="Lyons E."/>
            <person name="Maher C.A."/>
            <person name="Martis M."/>
            <person name="Narechania A."/>
            <person name="Otillar R.P."/>
            <person name="Penning B.W."/>
            <person name="Salamov A.A."/>
            <person name="Wang Y."/>
            <person name="Zhang L."/>
            <person name="Carpita N.C."/>
            <person name="Freeling M."/>
            <person name="Gingle A.R."/>
            <person name="Hash C.T."/>
            <person name="Keller B."/>
            <person name="Klein P."/>
            <person name="Kresovich S."/>
            <person name="McCann M.C."/>
            <person name="Ming R."/>
            <person name="Peterson D.G."/>
            <person name="Mehboob-ur-Rahman"/>
            <person name="Ware D."/>
            <person name="Westhoff P."/>
            <person name="Mayer K.F."/>
            <person name="Messing J."/>
            <person name="Rokhsar D.S."/>
        </authorList>
    </citation>
    <scope>NUCLEOTIDE SEQUENCE [LARGE SCALE GENOMIC DNA]</scope>
    <source>
        <strain evidence="2">cv. BTx623</strain>
    </source>
</reference>
<sequence>MAQYFFFSEELELSSLQSNWWRKSLRLVPKELQKGVNSLVILVAWETWKHRNSCIFEHARPSIPDLLRVIADGCSFWGLAGASKLQELLARSLSLAS</sequence>
<reference evidence="2" key="2">
    <citation type="journal article" date="2018" name="Plant J.">
        <title>The Sorghum bicolor reference genome: improved assembly, gene annotations, a transcriptome atlas, and signatures of genome organization.</title>
        <authorList>
            <person name="McCormick R.F."/>
            <person name="Truong S.K."/>
            <person name="Sreedasyam A."/>
            <person name="Jenkins J."/>
            <person name="Shu S."/>
            <person name="Sims D."/>
            <person name="Kennedy M."/>
            <person name="Amirebrahimi M."/>
            <person name="Weers B.D."/>
            <person name="McKinley B."/>
            <person name="Mattison A."/>
            <person name="Morishige D.T."/>
            <person name="Grimwood J."/>
            <person name="Schmutz J."/>
            <person name="Mullet J.E."/>
        </authorList>
    </citation>
    <scope>NUCLEOTIDE SEQUENCE [LARGE SCALE GENOMIC DNA]</scope>
    <source>
        <strain evidence="2">cv. BTx623</strain>
    </source>
</reference>
<dbReference type="InParanoid" id="A0A1B6PCA5"/>